<dbReference type="RefSeq" id="XP_067516931.1">
    <property type="nucleotide sequence ID" value="XM_067660830.1"/>
</dbReference>
<dbReference type="EMBL" id="CH476735">
    <property type="protein sequence ID" value="EIE81535.1"/>
    <property type="molecule type" value="Genomic_DNA"/>
</dbReference>
<protein>
    <submittedName>
        <fullName evidence="1">Uncharacterized protein</fullName>
    </submittedName>
</protein>
<keyword evidence="2" id="KW-1185">Reference proteome</keyword>
<organism evidence="1 2">
    <name type="scientific">Rhizopus delemar (strain RA 99-880 / ATCC MYA-4621 / FGSC 9543 / NRRL 43880)</name>
    <name type="common">Mucormycosis agent</name>
    <name type="synonym">Rhizopus arrhizus var. delemar</name>
    <dbReference type="NCBI Taxonomy" id="246409"/>
    <lineage>
        <taxon>Eukaryota</taxon>
        <taxon>Fungi</taxon>
        <taxon>Fungi incertae sedis</taxon>
        <taxon>Mucoromycota</taxon>
        <taxon>Mucoromycotina</taxon>
        <taxon>Mucoromycetes</taxon>
        <taxon>Mucorales</taxon>
        <taxon>Mucorineae</taxon>
        <taxon>Rhizopodaceae</taxon>
        <taxon>Rhizopus</taxon>
    </lineage>
</organism>
<accession>I1BZA5</accession>
<dbReference type="VEuPathDB" id="FungiDB:RO3G_06240"/>
<dbReference type="AlphaFoldDB" id="I1BZA5"/>
<evidence type="ECO:0000313" key="2">
    <source>
        <dbReference type="Proteomes" id="UP000009138"/>
    </source>
</evidence>
<sequence>MTHIEVLKNKKVMQLINRGSSPKHVIQSIVFYPQKKLAETWNSIEWLIRNYKSKNGIPEFLMEGAYKVQHRPIAEG</sequence>
<reference evidence="1 2" key="1">
    <citation type="journal article" date="2009" name="PLoS Genet.">
        <title>Genomic analysis of the basal lineage fungus Rhizopus oryzae reveals a whole-genome duplication.</title>
        <authorList>
            <person name="Ma L.-J."/>
            <person name="Ibrahim A.S."/>
            <person name="Skory C."/>
            <person name="Grabherr M.G."/>
            <person name="Burger G."/>
            <person name="Butler M."/>
            <person name="Elias M."/>
            <person name="Idnurm A."/>
            <person name="Lang B.F."/>
            <person name="Sone T."/>
            <person name="Abe A."/>
            <person name="Calvo S.E."/>
            <person name="Corrochano L.M."/>
            <person name="Engels R."/>
            <person name="Fu J."/>
            <person name="Hansberg W."/>
            <person name="Kim J.-M."/>
            <person name="Kodira C.D."/>
            <person name="Koehrsen M.J."/>
            <person name="Liu B."/>
            <person name="Miranda-Saavedra D."/>
            <person name="O'Leary S."/>
            <person name="Ortiz-Castellanos L."/>
            <person name="Poulter R."/>
            <person name="Rodriguez-Romero J."/>
            <person name="Ruiz-Herrera J."/>
            <person name="Shen Y.-Q."/>
            <person name="Zeng Q."/>
            <person name="Galagan J."/>
            <person name="Birren B.W."/>
            <person name="Cuomo C.A."/>
            <person name="Wickes B.L."/>
        </authorList>
    </citation>
    <scope>NUCLEOTIDE SEQUENCE [LARGE SCALE GENOMIC DNA]</scope>
    <source>
        <strain evidence="2">RA 99-880 / ATCC MYA-4621 / FGSC 9543 / NRRL 43880</strain>
    </source>
</reference>
<proteinExistence type="predicted"/>
<evidence type="ECO:0000313" key="1">
    <source>
        <dbReference type="EMBL" id="EIE81535.1"/>
    </source>
</evidence>
<dbReference type="Proteomes" id="UP000009138">
    <property type="component" value="Unassembled WGS sequence"/>
</dbReference>
<dbReference type="GeneID" id="93613211"/>
<dbReference type="InParanoid" id="I1BZA5"/>
<gene>
    <name evidence="1" type="ORF">RO3G_06240</name>
</gene>
<name>I1BZA5_RHIO9</name>